<dbReference type="Pfam" id="PF00170">
    <property type="entry name" value="bZIP_1"/>
    <property type="match status" value="1"/>
</dbReference>
<accession>A0A2I0L159</accession>
<dbReference type="PANTHER" id="PTHR22952:SF385">
    <property type="entry name" value="ABSCISIC ACID-INSENSITIVE 5-LIKE PROTEIN 2"/>
    <property type="match status" value="1"/>
</dbReference>
<dbReference type="GO" id="GO:0045893">
    <property type="term" value="P:positive regulation of DNA-templated transcription"/>
    <property type="evidence" value="ECO:0007669"/>
    <property type="project" value="InterPro"/>
</dbReference>
<dbReference type="Proteomes" id="UP000233551">
    <property type="component" value="Unassembled WGS sequence"/>
</dbReference>
<dbReference type="InterPro" id="IPR046347">
    <property type="entry name" value="bZIP_sf"/>
</dbReference>
<gene>
    <name evidence="6" type="ORF">CRG98_005726</name>
</gene>
<feature type="domain" description="BZIP" evidence="5">
    <location>
        <begin position="207"/>
        <end position="251"/>
    </location>
</feature>
<dbReference type="SUPFAM" id="SSF57959">
    <property type="entry name" value="Leucine zipper domain"/>
    <property type="match status" value="1"/>
</dbReference>
<evidence type="ECO:0000256" key="3">
    <source>
        <dbReference type="ARBA" id="ARBA00023242"/>
    </source>
</evidence>
<evidence type="ECO:0000256" key="1">
    <source>
        <dbReference type="ARBA" id="ARBA00004123"/>
    </source>
</evidence>
<evidence type="ECO:0000313" key="6">
    <source>
        <dbReference type="EMBL" id="PKI73856.1"/>
    </source>
</evidence>
<protein>
    <recommendedName>
        <fullName evidence="5">BZIP domain-containing protein</fullName>
    </recommendedName>
</protein>
<proteinExistence type="predicted"/>
<dbReference type="InterPro" id="IPR043452">
    <property type="entry name" value="BZIP46-like"/>
</dbReference>
<dbReference type="PROSITE" id="PS00036">
    <property type="entry name" value="BZIP_BASIC"/>
    <property type="match status" value="1"/>
</dbReference>
<evidence type="ECO:0000256" key="2">
    <source>
        <dbReference type="ARBA" id="ARBA00023125"/>
    </source>
</evidence>
<evidence type="ECO:0000256" key="4">
    <source>
        <dbReference type="SAM" id="MobiDB-lite"/>
    </source>
</evidence>
<dbReference type="InterPro" id="IPR004827">
    <property type="entry name" value="bZIP"/>
</dbReference>
<evidence type="ECO:0000259" key="5">
    <source>
        <dbReference type="PROSITE" id="PS50217"/>
    </source>
</evidence>
<keyword evidence="2" id="KW-0238">DNA-binding</keyword>
<dbReference type="PROSITE" id="PS50217">
    <property type="entry name" value="BZIP"/>
    <property type="match status" value="1"/>
</dbReference>
<comment type="caution">
    <text evidence="6">The sequence shown here is derived from an EMBL/GenBank/DDBJ whole genome shotgun (WGS) entry which is preliminary data.</text>
</comment>
<keyword evidence="7" id="KW-1185">Reference proteome</keyword>
<feature type="region of interest" description="Disordered" evidence="4">
    <location>
        <begin position="1"/>
        <end position="24"/>
    </location>
</feature>
<feature type="region of interest" description="Disordered" evidence="4">
    <location>
        <begin position="190"/>
        <end position="228"/>
    </location>
</feature>
<dbReference type="SMART" id="SM00338">
    <property type="entry name" value="BRLZ"/>
    <property type="match status" value="1"/>
</dbReference>
<comment type="subcellular location">
    <subcellularLocation>
        <location evidence="1">Nucleus</location>
    </subcellularLocation>
</comment>
<feature type="compositionally biased region" description="Basic and acidic residues" evidence="4">
    <location>
        <begin position="192"/>
        <end position="209"/>
    </location>
</feature>
<dbReference type="GO" id="GO:0003700">
    <property type="term" value="F:DNA-binding transcription factor activity"/>
    <property type="evidence" value="ECO:0007669"/>
    <property type="project" value="InterPro"/>
</dbReference>
<dbReference type="GO" id="GO:0003677">
    <property type="term" value="F:DNA binding"/>
    <property type="evidence" value="ECO:0007669"/>
    <property type="project" value="UniProtKB-KW"/>
</dbReference>
<dbReference type="PANTHER" id="PTHR22952">
    <property type="entry name" value="CAMP-RESPONSE ELEMENT BINDING PROTEIN-RELATED"/>
    <property type="match status" value="1"/>
</dbReference>
<name>A0A2I0L159_PUNGR</name>
<dbReference type="EMBL" id="PGOL01000249">
    <property type="protein sequence ID" value="PKI73856.1"/>
    <property type="molecule type" value="Genomic_DNA"/>
</dbReference>
<dbReference type="GO" id="GO:0005634">
    <property type="term" value="C:nucleus"/>
    <property type="evidence" value="ECO:0007669"/>
    <property type="project" value="UniProtKB-SubCell"/>
</dbReference>
<sequence>MEYRSALVSSSRGQGPDFPPRPQQPLSSCSFPFVDVHNNPLGIGNIGRPVNGVDLNGLVRSPWPVSVFSGNVNSRVLTTETGNDVWDEFPSCPMEMINPQVNGSLVPPRVALEEMNMHDDLLARVGVVNGLVFQEDPIRPQPVITPMPEISEQQGDWVQLSSGFDVSQMGIPIPIPGICHASPDSMSIAAGGEKKSGLPEEIKDKTTERRQRRVIKNRESAARSRAKKQAYMHDLEKKVFYLRKMNKWLKKVMELRLSLNSTSKPKHQLRRTSSAKF</sequence>
<keyword evidence="3" id="KW-0539">Nucleus</keyword>
<dbReference type="Gene3D" id="1.20.5.170">
    <property type="match status" value="1"/>
</dbReference>
<dbReference type="AlphaFoldDB" id="A0A2I0L159"/>
<reference evidence="6 7" key="1">
    <citation type="submission" date="2017-11" db="EMBL/GenBank/DDBJ databases">
        <title>De-novo sequencing of pomegranate (Punica granatum L.) genome.</title>
        <authorList>
            <person name="Akparov Z."/>
            <person name="Amiraslanov A."/>
            <person name="Hajiyeva S."/>
            <person name="Abbasov M."/>
            <person name="Kaur K."/>
            <person name="Hamwieh A."/>
            <person name="Solovyev V."/>
            <person name="Salamov A."/>
            <person name="Braich B."/>
            <person name="Kosarev P."/>
            <person name="Mahmoud A."/>
            <person name="Hajiyev E."/>
            <person name="Babayeva S."/>
            <person name="Izzatullayeva V."/>
            <person name="Mammadov A."/>
            <person name="Mammadov A."/>
            <person name="Sharifova S."/>
            <person name="Ojaghi J."/>
            <person name="Eynullazada K."/>
            <person name="Bayramov B."/>
            <person name="Abdulazimova A."/>
            <person name="Shahmuradov I."/>
        </authorList>
    </citation>
    <scope>NUCLEOTIDE SEQUENCE [LARGE SCALE GENOMIC DNA]</scope>
    <source>
        <strain evidence="7">cv. AG2017</strain>
        <tissue evidence="6">Leaf</tissue>
    </source>
</reference>
<dbReference type="CDD" id="cd14707">
    <property type="entry name" value="bZIP_plant_BZIP46"/>
    <property type="match status" value="1"/>
</dbReference>
<organism evidence="6 7">
    <name type="scientific">Punica granatum</name>
    <name type="common">Pomegranate</name>
    <dbReference type="NCBI Taxonomy" id="22663"/>
    <lineage>
        <taxon>Eukaryota</taxon>
        <taxon>Viridiplantae</taxon>
        <taxon>Streptophyta</taxon>
        <taxon>Embryophyta</taxon>
        <taxon>Tracheophyta</taxon>
        <taxon>Spermatophyta</taxon>
        <taxon>Magnoliopsida</taxon>
        <taxon>eudicotyledons</taxon>
        <taxon>Gunneridae</taxon>
        <taxon>Pentapetalae</taxon>
        <taxon>rosids</taxon>
        <taxon>malvids</taxon>
        <taxon>Myrtales</taxon>
        <taxon>Lythraceae</taxon>
        <taxon>Punica</taxon>
    </lineage>
</organism>
<evidence type="ECO:0000313" key="7">
    <source>
        <dbReference type="Proteomes" id="UP000233551"/>
    </source>
</evidence>